<dbReference type="AlphaFoldDB" id="A0A5B6TSX8"/>
<sequence>MLSEFRTSIASFPGSALDSVGGIGPLKEIRRRRFDLSLKTVTKTWPWMEAGRLLATKAGLSPFTQHETGPFCIDSVYRKFDNHVASKITSGLKKGAKAVYAFEDGALDSFKKAKNLHLHCLYDLPIGYWRTARRLLENERLQKPEWASTLKGLQDSEEKLARKDEELRLADRIFVASQFTAKTLQDYPGPLAPIEIIPYGFPPVVNGRDYRSGSGSKRLKLLFVGGLSQRKGIADLFAAVAPLEKHVELTIVGRKPSTNCPALDAALAKHRWIPSLSHPDVLSLMRTQDALVFPSLFEGFGLVISEAMSQGTPVITTERTAGPDLITHDHSGWLVAAGSADALRASIEKLIGHPNTIQSAGRAAMETARKRPWEVYGRELAKAVLNYN</sequence>
<dbReference type="Gene3D" id="3.40.50.2000">
    <property type="entry name" value="Glycogen Phosphorylase B"/>
    <property type="match status" value="2"/>
</dbReference>
<dbReference type="Proteomes" id="UP000324133">
    <property type="component" value="Unassembled WGS sequence"/>
</dbReference>
<proteinExistence type="predicted"/>
<keyword evidence="2" id="KW-0808">Transferase</keyword>
<dbReference type="EMBL" id="VKKY01000001">
    <property type="protein sequence ID" value="KAA3439598.1"/>
    <property type="molecule type" value="Genomic_DNA"/>
</dbReference>
<dbReference type="PANTHER" id="PTHR45947:SF3">
    <property type="entry name" value="SULFOQUINOVOSYL TRANSFERASE SQD2"/>
    <property type="match status" value="1"/>
</dbReference>
<dbReference type="InterPro" id="IPR050194">
    <property type="entry name" value="Glycosyltransferase_grp1"/>
</dbReference>
<organism evidence="2 3">
    <name type="scientific">Rufibacter hautae</name>
    <dbReference type="NCBI Taxonomy" id="2595005"/>
    <lineage>
        <taxon>Bacteria</taxon>
        <taxon>Pseudomonadati</taxon>
        <taxon>Bacteroidota</taxon>
        <taxon>Cytophagia</taxon>
        <taxon>Cytophagales</taxon>
        <taxon>Hymenobacteraceae</taxon>
        <taxon>Rufibacter</taxon>
    </lineage>
</organism>
<dbReference type="OrthoDB" id="596635at2"/>
<feature type="domain" description="Glycosyl transferase family 1" evidence="1">
    <location>
        <begin position="214"/>
        <end position="364"/>
    </location>
</feature>
<dbReference type="PANTHER" id="PTHR45947">
    <property type="entry name" value="SULFOQUINOVOSYL TRANSFERASE SQD2"/>
    <property type="match status" value="1"/>
</dbReference>
<evidence type="ECO:0000313" key="3">
    <source>
        <dbReference type="Proteomes" id="UP000324133"/>
    </source>
</evidence>
<reference evidence="2 3" key="1">
    <citation type="submission" date="2019-07" db="EMBL/GenBank/DDBJ databases">
        <title>Rufibacter sp. nov., isolated from lake sediment.</title>
        <authorList>
            <person name="Qu J.-H."/>
        </authorList>
    </citation>
    <scope>NUCLEOTIDE SEQUENCE [LARGE SCALE GENOMIC DNA]</scope>
    <source>
        <strain evidence="2 3">NBS58-1</strain>
    </source>
</reference>
<evidence type="ECO:0000259" key="1">
    <source>
        <dbReference type="Pfam" id="PF00534"/>
    </source>
</evidence>
<keyword evidence="3" id="KW-1185">Reference proteome</keyword>
<dbReference type="GO" id="GO:0016757">
    <property type="term" value="F:glycosyltransferase activity"/>
    <property type="evidence" value="ECO:0007669"/>
    <property type="project" value="InterPro"/>
</dbReference>
<gene>
    <name evidence="2" type="ORF">FOA19_02640</name>
</gene>
<comment type="caution">
    <text evidence="2">The sequence shown here is derived from an EMBL/GenBank/DDBJ whole genome shotgun (WGS) entry which is preliminary data.</text>
</comment>
<dbReference type="Pfam" id="PF00534">
    <property type="entry name" value="Glycos_transf_1"/>
    <property type="match status" value="1"/>
</dbReference>
<evidence type="ECO:0000313" key="2">
    <source>
        <dbReference type="EMBL" id="KAA3439598.1"/>
    </source>
</evidence>
<name>A0A5B6TSX8_9BACT</name>
<protein>
    <submittedName>
        <fullName evidence="2">Glycosyltransferase family 4 protein</fullName>
    </submittedName>
</protein>
<dbReference type="InterPro" id="IPR001296">
    <property type="entry name" value="Glyco_trans_1"/>
</dbReference>
<dbReference type="CDD" id="cd03801">
    <property type="entry name" value="GT4_PimA-like"/>
    <property type="match status" value="1"/>
</dbReference>
<accession>A0A5B6TSX8</accession>
<dbReference type="RefSeq" id="WP_149089241.1">
    <property type="nucleotide sequence ID" value="NZ_VKKY01000001.1"/>
</dbReference>
<dbReference type="SUPFAM" id="SSF53756">
    <property type="entry name" value="UDP-Glycosyltransferase/glycogen phosphorylase"/>
    <property type="match status" value="1"/>
</dbReference>